<feature type="transmembrane region" description="Helical" evidence="9">
    <location>
        <begin position="78"/>
        <end position="96"/>
    </location>
</feature>
<dbReference type="OrthoDB" id="9810259at2"/>
<keyword evidence="7 9" id="KW-1133">Transmembrane helix</keyword>
<proteinExistence type="inferred from homology"/>
<comment type="function">
    <text evidence="9 10">This protein specifically catalyzes the removal of signal peptides from prolipoproteins.</text>
</comment>
<evidence type="ECO:0000313" key="13">
    <source>
        <dbReference type="Proteomes" id="UP000199435"/>
    </source>
</evidence>
<dbReference type="GO" id="GO:0005886">
    <property type="term" value="C:plasma membrane"/>
    <property type="evidence" value="ECO:0007669"/>
    <property type="project" value="UniProtKB-SubCell"/>
</dbReference>
<evidence type="ECO:0000256" key="5">
    <source>
        <dbReference type="ARBA" id="ARBA00022750"/>
    </source>
</evidence>
<feature type="transmembrane region" description="Helical" evidence="9">
    <location>
        <begin position="53"/>
        <end position="72"/>
    </location>
</feature>
<evidence type="ECO:0000256" key="8">
    <source>
        <dbReference type="ARBA" id="ARBA00023136"/>
    </source>
</evidence>
<dbReference type="AlphaFoldDB" id="A0A1C3TYH4"/>
<evidence type="ECO:0000256" key="3">
    <source>
        <dbReference type="ARBA" id="ARBA00022670"/>
    </source>
</evidence>
<dbReference type="EMBL" id="FMAH01000001">
    <property type="protein sequence ID" value="SCB08290.1"/>
    <property type="molecule type" value="Genomic_DNA"/>
</dbReference>
<dbReference type="GO" id="GO:0004190">
    <property type="term" value="F:aspartic-type endopeptidase activity"/>
    <property type="evidence" value="ECO:0007669"/>
    <property type="project" value="UniProtKB-UniRule"/>
</dbReference>
<name>A0A1C3TYH4_9HYPH</name>
<dbReference type="EC" id="3.4.23.36" evidence="9"/>
<dbReference type="PANTHER" id="PTHR33695">
    <property type="entry name" value="LIPOPROTEIN SIGNAL PEPTIDASE"/>
    <property type="match status" value="1"/>
</dbReference>
<feature type="transmembrane region" description="Helical" evidence="9">
    <location>
        <begin position="20"/>
        <end position="41"/>
    </location>
</feature>
<keyword evidence="3 9" id="KW-0645">Protease</keyword>
<evidence type="ECO:0000256" key="1">
    <source>
        <dbReference type="ARBA" id="ARBA00006139"/>
    </source>
</evidence>
<reference evidence="13" key="1">
    <citation type="submission" date="2016-08" db="EMBL/GenBank/DDBJ databases">
        <authorList>
            <person name="Varghese N."/>
            <person name="Submissions Spin"/>
        </authorList>
    </citation>
    <scope>NUCLEOTIDE SEQUENCE [LARGE SCALE GENOMIC DNA]</scope>
    <source>
        <strain evidence="13">HAMBI 2971</strain>
    </source>
</reference>
<dbReference type="STRING" id="411945.GA0061102_1001196"/>
<dbReference type="PROSITE" id="PS00855">
    <property type="entry name" value="SPASE_II"/>
    <property type="match status" value="1"/>
</dbReference>
<keyword evidence="4 9" id="KW-0812">Transmembrane</keyword>
<comment type="pathway">
    <text evidence="9">Protein modification; lipoprotein biosynthesis (signal peptide cleavage).</text>
</comment>
<evidence type="ECO:0000313" key="12">
    <source>
        <dbReference type="EMBL" id="SCB08290.1"/>
    </source>
</evidence>
<feature type="active site" evidence="9">
    <location>
        <position position="149"/>
    </location>
</feature>
<evidence type="ECO:0000256" key="10">
    <source>
        <dbReference type="RuleBase" id="RU000594"/>
    </source>
</evidence>
<dbReference type="PRINTS" id="PR00781">
    <property type="entry name" value="LIPOSIGPTASE"/>
</dbReference>
<dbReference type="NCBIfam" id="TIGR00077">
    <property type="entry name" value="lspA"/>
    <property type="match status" value="1"/>
</dbReference>
<keyword evidence="2 9" id="KW-1003">Cell membrane</keyword>
<organism evidence="12 13">
    <name type="scientific">Rhizobium miluonense</name>
    <dbReference type="NCBI Taxonomy" id="411945"/>
    <lineage>
        <taxon>Bacteria</taxon>
        <taxon>Pseudomonadati</taxon>
        <taxon>Pseudomonadota</taxon>
        <taxon>Alphaproteobacteria</taxon>
        <taxon>Hyphomicrobiales</taxon>
        <taxon>Rhizobiaceae</taxon>
        <taxon>Rhizobium/Agrobacterium group</taxon>
        <taxon>Rhizobium</taxon>
    </lineage>
</organism>
<sequence length="172" mass="19455">MTESETHEQPTAKPALFSRPLPILIFIVIAVILDQAVKIMVDHWLPLQETVPVIPMLALYRTYNLGVAFSMLSGMDGWFIVGMRLVIVAFVLWLWRHTPNYRWLAHLGFALIIAGALGNLIDRFLYGHVIDYILFHTETWSFAVFNLADSFITVGAACVILDELLMPKKAKA</sequence>
<keyword evidence="6 9" id="KW-0378">Hydrolase</keyword>
<evidence type="ECO:0000256" key="7">
    <source>
        <dbReference type="ARBA" id="ARBA00022989"/>
    </source>
</evidence>
<evidence type="ECO:0000256" key="9">
    <source>
        <dbReference type="HAMAP-Rule" id="MF_00161"/>
    </source>
</evidence>
<dbReference type="Pfam" id="PF01252">
    <property type="entry name" value="Peptidase_A8"/>
    <property type="match status" value="1"/>
</dbReference>
<evidence type="ECO:0000256" key="6">
    <source>
        <dbReference type="ARBA" id="ARBA00022801"/>
    </source>
</evidence>
<evidence type="ECO:0000256" key="11">
    <source>
        <dbReference type="RuleBase" id="RU004181"/>
    </source>
</evidence>
<keyword evidence="8 9" id="KW-0472">Membrane</keyword>
<comment type="similarity">
    <text evidence="1 9 11">Belongs to the peptidase A8 family.</text>
</comment>
<gene>
    <name evidence="9" type="primary">lspA</name>
    <name evidence="12" type="ORF">GA0061102_1001196</name>
</gene>
<accession>A0A1C3TYH4</accession>
<dbReference type="InterPro" id="IPR001872">
    <property type="entry name" value="Peptidase_A8"/>
</dbReference>
<keyword evidence="5 9" id="KW-0064">Aspartyl protease</keyword>
<dbReference type="Proteomes" id="UP000199435">
    <property type="component" value="Unassembled WGS sequence"/>
</dbReference>
<comment type="catalytic activity">
    <reaction evidence="9 10">
        <text>Release of signal peptides from bacterial membrane prolipoproteins. Hydrolyzes -Xaa-Yaa-Zaa-|-(S,diacylglyceryl)Cys-, in which Xaa is hydrophobic (preferably Leu), and Yaa (Ala or Ser) and Zaa (Gly or Ala) have small, neutral side chains.</text>
        <dbReference type="EC" id="3.4.23.36"/>
    </reaction>
</comment>
<dbReference type="HAMAP" id="MF_00161">
    <property type="entry name" value="LspA"/>
    <property type="match status" value="1"/>
</dbReference>
<comment type="subcellular location">
    <subcellularLocation>
        <location evidence="9">Cell membrane</location>
        <topology evidence="9">Multi-pass membrane protein</topology>
    </subcellularLocation>
</comment>
<dbReference type="GO" id="GO:0006508">
    <property type="term" value="P:proteolysis"/>
    <property type="evidence" value="ECO:0007669"/>
    <property type="project" value="UniProtKB-KW"/>
</dbReference>
<keyword evidence="13" id="KW-1185">Reference proteome</keyword>
<dbReference type="UniPathway" id="UPA00665"/>
<feature type="transmembrane region" description="Helical" evidence="9">
    <location>
        <begin position="103"/>
        <end position="121"/>
    </location>
</feature>
<feature type="active site" evidence="9">
    <location>
        <position position="131"/>
    </location>
</feature>
<evidence type="ECO:0000256" key="4">
    <source>
        <dbReference type="ARBA" id="ARBA00022692"/>
    </source>
</evidence>
<feature type="transmembrane region" description="Helical" evidence="9">
    <location>
        <begin position="141"/>
        <end position="161"/>
    </location>
</feature>
<evidence type="ECO:0000256" key="2">
    <source>
        <dbReference type="ARBA" id="ARBA00022475"/>
    </source>
</evidence>
<dbReference type="RefSeq" id="WP_092843178.1">
    <property type="nucleotide sequence ID" value="NZ_FMAH01000001.1"/>
</dbReference>
<dbReference type="PANTHER" id="PTHR33695:SF1">
    <property type="entry name" value="LIPOPROTEIN SIGNAL PEPTIDASE"/>
    <property type="match status" value="1"/>
</dbReference>
<protein>
    <recommendedName>
        <fullName evidence="9">Lipoprotein signal peptidase</fullName>
        <ecNumber evidence="9">3.4.23.36</ecNumber>
    </recommendedName>
    <alternativeName>
        <fullName evidence="9">Prolipoprotein signal peptidase</fullName>
    </alternativeName>
    <alternativeName>
        <fullName evidence="9">Signal peptidase II</fullName>
        <shortName evidence="9">SPase II</shortName>
    </alternativeName>
</protein>